<dbReference type="RefSeq" id="WP_251835078.1">
    <property type="nucleotide sequence ID" value="NZ_JACSQG010000001.1"/>
</dbReference>
<protein>
    <recommendedName>
        <fullName evidence="4">Lipoprotein</fullName>
    </recommendedName>
</protein>
<feature type="signal peptide" evidence="1">
    <location>
        <begin position="1"/>
        <end position="19"/>
    </location>
</feature>
<sequence length="170" mass="19042">MMKWMFLVALLGLAGCATQSCETPVALDKQTQRLLFNNDMLQAKLLITSGDLEHLPLADALLERNIAQDTRGEIAFYQAISRIRQAAPVNQILDALQRSAGRQHPHAVALLYKMYNEPFLLARADRAKAAEYRAAYADLDVAKSGYPSFSRALMVVDRLVNPPPEFARRR</sequence>
<comment type="caution">
    <text evidence="2">The sequence shown here is derived from an EMBL/GenBank/DDBJ whole genome shotgun (WGS) entry which is preliminary data.</text>
</comment>
<proteinExistence type="predicted"/>
<evidence type="ECO:0000256" key="1">
    <source>
        <dbReference type="SAM" id="SignalP"/>
    </source>
</evidence>
<reference evidence="2 3" key="1">
    <citation type="submission" date="2020-08" db="EMBL/GenBank/DDBJ databases">
        <title>A Genomic Blueprint of the Chicken Gut Microbiome.</title>
        <authorList>
            <person name="Gilroy R."/>
            <person name="Ravi A."/>
            <person name="Getino M."/>
            <person name="Pursley I."/>
            <person name="Horton D.L."/>
            <person name="Alikhan N.-F."/>
            <person name="Baker D."/>
            <person name="Gharbi K."/>
            <person name="Hall N."/>
            <person name="Watson M."/>
            <person name="Adriaenssens E.M."/>
            <person name="Foster-Nyarko E."/>
            <person name="Jarju S."/>
            <person name="Secka A."/>
            <person name="Antonio M."/>
            <person name="Oren A."/>
            <person name="Chaudhuri R."/>
            <person name="La Ragione R.M."/>
            <person name="Hildebrand F."/>
            <person name="Pallen M.J."/>
        </authorList>
    </citation>
    <scope>NUCLEOTIDE SEQUENCE [LARGE SCALE GENOMIC DNA]</scope>
    <source>
        <strain evidence="2 3">Sa2CUA2</strain>
    </source>
</reference>
<gene>
    <name evidence="2" type="ORF">H9642_03880</name>
</gene>
<name>A0ABR8TKM8_9PSED</name>
<evidence type="ECO:0008006" key="4">
    <source>
        <dbReference type="Google" id="ProtNLM"/>
    </source>
</evidence>
<dbReference type="EMBL" id="JACSQG010000001">
    <property type="protein sequence ID" value="MBD7976322.1"/>
    <property type="molecule type" value="Genomic_DNA"/>
</dbReference>
<dbReference type="PROSITE" id="PS51257">
    <property type="entry name" value="PROKAR_LIPOPROTEIN"/>
    <property type="match status" value="1"/>
</dbReference>
<organism evidence="2 3">
    <name type="scientific">Serpens gallinarum</name>
    <dbReference type="NCBI Taxonomy" id="2763075"/>
    <lineage>
        <taxon>Bacteria</taxon>
        <taxon>Pseudomonadati</taxon>
        <taxon>Pseudomonadota</taxon>
        <taxon>Gammaproteobacteria</taxon>
        <taxon>Pseudomonadales</taxon>
        <taxon>Pseudomonadaceae</taxon>
        <taxon>Pseudomonas</taxon>
    </lineage>
</organism>
<dbReference type="Proteomes" id="UP000611945">
    <property type="component" value="Unassembled WGS sequence"/>
</dbReference>
<keyword evidence="1" id="KW-0732">Signal</keyword>
<accession>A0ABR8TKM8</accession>
<evidence type="ECO:0000313" key="2">
    <source>
        <dbReference type="EMBL" id="MBD7976322.1"/>
    </source>
</evidence>
<evidence type="ECO:0000313" key="3">
    <source>
        <dbReference type="Proteomes" id="UP000611945"/>
    </source>
</evidence>
<keyword evidence="3" id="KW-1185">Reference proteome</keyword>
<feature type="chain" id="PRO_5045321687" description="Lipoprotein" evidence="1">
    <location>
        <begin position="20"/>
        <end position="170"/>
    </location>
</feature>